<sequence length="303" mass="34277">MLSLPFFLFFVEIAKTKNVSIAAKKLNYSQSGLSHALNRAENELGFKLFTRDKNGLHLTAQSRQILPLAQQLVEDFDAINKTIQSIQKLSYGVIKIGTYSSLSMHFLPKIINKFNQDYPEIVIEISEGSREEIKNALLKGRIDVGFTSLSDDDPFEQIALFEDPIVAVFPKDFPVQTNHQGAFDIQNLNQYKIIMPIMDNTIDFDVERVFTQNSLNSDIQASSMDYIAILCMIRNGIGVSLLPRLMVLDFLDELIVLPIAPAAFRSLGMEVNFGKSSALVSTFIRYVKKYMVEDFLKNKTENI</sequence>
<dbReference type="InterPro" id="IPR036388">
    <property type="entry name" value="WH-like_DNA-bd_sf"/>
</dbReference>
<evidence type="ECO:0000256" key="1">
    <source>
        <dbReference type="ARBA" id="ARBA00009437"/>
    </source>
</evidence>
<dbReference type="RefSeq" id="WP_213543191.1">
    <property type="nucleotide sequence ID" value="NZ_AP023420.1"/>
</dbReference>
<reference evidence="6" key="1">
    <citation type="submission" date="2020-09" db="EMBL/GenBank/DDBJ databases">
        <title>New species isolated from human feces.</title>
        <authorList>
            <person name="Kitahara M."/>
            <person name="Shigeno Y."/>
            <person name="Shime M."/>
            <person name="Matsumoto Y."/>
            <person name="Nakamura S."/>
            <person name="Motooka D."/>
            <person name="Fukuoka S."/>
            <person name="Nishikawa H."/>
            <person name="Benno Y."/>
        </authorList>
    </citation>
    <scope>NUCLEOTIDE SEQUENCE</scope>
    <source>
        <strain evidence="6">MM59</strain>
    </source>
</reference>
<keyword evidence="2" id="KW-0805">Transcription regulation</keyword>
<dbReference type="Gene3D" id="3.40.190.290">
    <property type="match status" value="1"/>
</dbReference>
<dbReference type="KEGG" id="pfaa:MM59RIKEN_18430"/>
<gene>
    <name evidence="6" type="ORF">MM59RIKEN_18430</name>
</gene>
<evidence type="ECO:0000313" key="6">
    <source>
        <dbReference type="EMBL" id="BCK84524.1"/>
    </source>
</evidence>
<keyword evidence="4" id="KW-0804">Transcription</keyword>
<dbReference type="EMBL" id="AP023420">
    <property type="protein sequence ID" value="BCK84524.1"/>
    <property type="molecule type" value="Genomic_DNA"/>
</dbReference>
<proteinExistence type="inferred from homology"/>
<evidence type="ECO:0000256" key="2">
    <source>
        <dbReference type="ARBA" id="ARBA00023015"/>
    </source>
</evidence>
<dbReference type="InterPro" id="IPR005119">
    <property type="entry name" value="LysR_subst-bd"/>
</dbReference>
<dbReference type="GO" id="GO:0003700">
    <property type="term" value="F:DNA-binding transcription factor activity"/>
    <property type="evidence" value="ECO:0007669"/>
    <property type="project" value="InterPro"/>
</dbReference>
<dbReference type="PANTHER" id="PTHR30126">
    <property type="entry name" value="HTH-TYPE TRANSCRIPTIONAL REGULATOR"/>
    <property type="match status" value="1"/>
</dbReference>
<keyword evidence="7" id="KW-1185">Reference proteome</keyword>
<dbReference type="InterPro" id="IPR036390">
    <property type="entry name" value="WH_DNA-bd_sf"/>
</dbReference>
<evidence type="ECO:0000256" key="4">
    <source>
        <dbReference type="ARBA" id="ARBA00023163"/>
    </source>
</evidence>
<name>A0A810Q975_9FIRM</name>
<comment type="similarity">
    <text evidence="1">Belongs to the LysR transcriptional regulatory family.</text>
</comment>
<dbReference type="Pfam" id="PF00126">
    <property type="entry name" value="HTH_1"/>
    <property type="match status" value="1"/>
</dbReference>
<feature type="domain" description="HTH lysR-type" evidence="5">
    <location>
        <begin position="10"/>
        <end position="59"/>
    </location>
</feature>
<organism evidence="6 7">
    <name type="scientific">Pusillibacter faecalis</name>
    <dbReference type="NCBI Taxonomy" id="2714358"/>
    <lineage>
        <taxon>Bacteria</taxon>
        <taxon>Bacillati</taxon>
        <taxon>Bacillota</taxon>
        <taxon>Clostridia</taxon>
        <taxon>Eubacteriales</taxon>
        <taxon>Oscillospiraceae</taxon>
        <taxon>Pusillibacter</taxon>
    </lineage>
</organism>
<dbReference type="Gene3D" id="1.10.10.10">
    <property type="entry name" value="Winged helix-like DNA-binding domain superfamily/Winged helix DNA-binding domain"/>
    <property type="match status" value="1"/>
</dbReference>
<dbReference type="Pfam" id="PF03466">
    <property type="entry name" value="LysR_substrate"/>
    <property type="match status" value="1"/>
</dbReference>
<dbReference type="InterPro" id="IPR000847">
    <property type="entry name" value="LysR_HTH_N"/>
</dbReference>
<dbReference type="AlphaFoldDB" id="A0A810Q975"/>
<dbReference type="Proteomes" id="UP000679848">
    <property type="component" value="Chromosome"/>
</dbReference>
<evidence type="ECO:0000313" key="7">
    <source>
        <dbReference type="Proteomes" id="UP000679848"/>
    </source>
</evidence>
<evidence type="ECO:0000259" key="5">
    <source>
        <dbReference type="PROSITE" id="PS50931"/>
    </source>
</evidence>
<dbReference type="PROSITE" id="PS50931">
    <property type="entry name" value="HTH_LYSR"/>
    <property type="match status" value="1"/>
</dbReference>
<dbReference type="SUPFAM" id="SSF46785">
    <property type="entry name" value="Winged helix' DNA-binding domain"/>
    <property type="match status" value="1"/>
</dbReference>
<dbReference type="GO" id="GO:0003677">
    <property type="term" value="F:DNA binding"/>
    <property type="evidence" value="ECO:0007669"/>
    <property type="project" value="UniProtKB-KW"/>
</dbReference>
<protein>
    <submittedName>
        <fullName evidence="6">LysR family transcriptional regulator</fullName>
    </submittedName>
</protein>
<evidence type="ECO:0000256" key="3">
    <source>
        <dbReference type="ARBA" id="ARBA00023125"/>
    </source>
</evidence>
<dbReference type="CDD" id="cd05466">
    <property type="entry name" value="PBP2_LTTR_substrate"/>
    <property type="match status" value="1"/>
</dbReference>
<dbReference type="SUPFAM" id="SSF53850">
    <property type="entry name" value="Periplasmic binding protein-like II"/>
    <property type="match status" value="1"/>
</dbReference>
<keyword evidence="3" id="KW-0238">DNA-binding</keyword>
<accession>A0A810Q975</accession>